<dbReference type="GO" id="GO:0030976">
    <property type="term" value="F:thiamine pyrophosphate binding"/>
    <property type="evidence" value="ECO:0007669"/>
    <property type="project" value="InterPro"/>
</dbReference>
<dbReference type="GO" id="GO:0003984">
    <property type="term" value="F:acetolactate synthase activity"/>
    <property type="evidence" value="ECO:0007669"/>
    <property type="project" value="TreeGrafter"/>
</dbReference>
<feature type="domain" description="Thiamine pyrophosphate enzyme N-terminal TPP-binding" evidence="6">
    <location>
        <begin position="10"/>
        <end position="138"/>
    </location>
</feature>
<evidence type="ECO:0000313" key="7">
    <source>
        <dbReference type="EMBL" id="MXY33840.1"/>
    </source>
</evidence>
<dbReference type="Gene3D" id="3.40.50.970">
    <property type="match status" value="2"/>
</dbReference>
<dbReference type="AlphaFoldDB" id="A0A6B0Y247"/>
<dbReference type="InterPro" id="IPR011766">
    <property type="entry name" value="TPP_enzyme_TPP-bd"/>
</dbReference>
<dbReference type="GO" id="GO:0005948">
    <property type="term" value="C:acetolactate synthase complex"/>
    <property type="evidence" value="ECO:0007669"/>
    <property type="project" value="TreeGrafter"/>
</dbReference>
<dbReference type="CDD" id="cd07035">
    <property type="entry name" value="TPP_PYR_POX_like"/>
    <property type="match status" value="1"/>
</dbReference>
<evidence type="ECO:0000259" key="4">
    <source>
        <dbReference type="Pfam" id="PF00205"/>
    </source>
</evidence>
<name>A0A6B0Y247_9RHOB</name>
<dbReference type="Pfam" id="PF00205">
    <property type="entry name" value="TPP_enzyme_M"/>
    <property type="match status" value="1"/>
</dbReference>
<reference evidence="7" key="1">
    <citation type="submission" date="2019-09" db="EMBL/GenBank/DDBJ databases">
        <title>Characterisation of the sponge microbiome using genome-centric metagenomics.</title>
        <authorList>
            <person name="Engelberts J.P."/>
            <person name="Robbins S.J."/>
            <person name="De Goeij J.M."/>
            <person name="Aranda M."/>
            <person name="Bell S.C."/>
            <person name="Webster N.S."/>
        </authorList>
    </citation>
    <scope>NUCLEOTIDE SEQUENCE</scope>
    <source>
        <strain evidence="7">SB0664_bin_43</strain>
    </source>
</reference>
<organism evidence="7">
    <name type="scientific">Boseongicola sp. SB0664_bin_43</name>
    <dbReference type="NCBI Taxonomy" id="2604844"/>
    <lineage>
        <taxon>Bacteria</taxon>
        <taxon>Pseudomonadati</taxon>
        <taxon>Pseudomonadota</taxon>
        <taxon>Alphaproteobacteria</taxon>
        <taxon>Rhodobacterales</taxon>
        <taxon>Paracoccaceae</taxon>
        <taxon>Boseongicola</taxon>
    </lineage>
</organism>
<dbReference type="InterPro" id="IPR045229">
    <property type="entry name" value="TPP_enz"/>
</dbReference>
<evidence type="ECO:0000256" key="2">
    <source>
        <dbReference type="ARBA" id="ARBA00023052"/>
    </source>
</evidence>
<feature type="domain" description="Thiamine pyrophosphate enzyme central" evidence="4">
    <location>
        <begin position="213"/>
        <end position="343"/>
    </location>
</feature>
<dbReference type="GO" id="GO:0050660">
    <property type="term" value="F:flavin adenine dinucleotide binding"/>
    <property type="evidence" value="ECO:0007669"/>
    <property type="project" value="TreeGrafter"/>
</dbReference>
<keyword evidence="2 3" id="KW-0786">Thiamine pyrophosphate</keyword>
<dbReference type="GO" id="GO:0000287">
    <property type="term" value="F:magnesium ion binding"/>
    <property type="evidence" value="ECO:0007669"/>
    <property type="project" value="InterPro"/>
</dbReference>
<dbReference type="Pfam" id="PF02775">
    <property type="entry name" value="TPP_enzyme_C"/>
    <property type="match status" value="1"/>
</dbReference>
<comment type="similarity">
    <text evidence="1 3">Belongs to the TPP enzyme family.</text>
</comment>
<comment type="caution">
    <text evidence="7">The sequence shown here is derived from an EMBL/GenBank/DDBJ whole genome shotgun (WGS) entry which is preliminary data.</text>
</comment>
<feature type="domain" description="Thiamine pyrophosphate enzyme TPP-binding" evidence="5">
    <location>
        <begin position="424"/>
        <end position="565"/>
    </location>
</feature>
<dbReference type="SUPFAM" id="SSF52518">
    <property type="entry name" value="Thiamin diphosphate-binding fold (THDP-binding)"/>
    <property type="match status" value="2"/>
</dbReference>
<dbReference type="NCBIfam" id="NF006203">
    <property type="entry name" value="PRK08327.1"/>
    <property type="match status" value="1"/>
</dbReference>
<dbReference type="InterPro" id="IPR012000">
    <property type="entry name" value="Thiamin_PyroP_enz_cen_dom"/>
</dbReference>
<accession>A0A6B0Y247</accession>
<protein>
    <submittedName>
        <fullName evidence="7">Thiamine pyrophosphate-requiring protein</fullName>
    </submittedName>
</protein>
<dbReference type="InterPro" id="IPR029035">
    <property type="entry name" value="DHS-like_NAD/FAD-binding_dom"/>
</dbReference>
<sequence length="575" mass="61288">MQGHDEAALMTAGGALFGKLKALGVRYVFSNSGTDFPPIIEGLIEARTKGVDLPQAVTVPHEHVAVGMAHGYYQISGHAQAVLLHTNVGLSNGATGAINAACDQVPMFLMSGRTPVMEGGRFGARTVPIGWGQEMHDQTALVREACKWTYELRFPDQLADVLDRGWTIANSMPKGPVYLSLPREVLCEPCPLDGLDAGSNMAPVSGAPDRAALAAAATLLAKAERPLVIAQRGAGSRDAFMALAGLVEDWAFPLSHYWANQIAIPMTSPCHVDWSPDALVRDADVILVINALAPWWPDRAAPSPTAKIIQLGPDPLFARSSPMRTFRSDVTLAGDTATTLLELIAATNAEDRNEVDVARRRARIAALAEKNRNAVRDAARSGNGSPMSKEWVSHCLGQAVKGRKSSVFHELGCPLPPLELEHHLSYFQEPHSGGLGWGLPAAMGAQLADPERLVFATVGDGSYMFANPVACHQVCEALGLPVITLVLNNEEWGAVRSSVTGLYRDGLAARSNDVPLTSLSPSPDFAAIAEASRAYAETVVDGTELPGALERAINVAAKERRQVLLNVSIKKSGLH</sequence>
<dbReference type="PANTHER" id="PTHR18968">
    <property type="entry name" value="THIAMINE PYROPHOSPHATE ENZYMES"/>
    <property type="match status" value="1"/>
</dbReference>
<evidence type="ECO:0000259" key="5">
    <source>
        <dbReference type="Pfam" id="PF02775"/>
    </source>
</evidence>
<evidence type="ECO:0000256" key="3">
    <source>
        <dbReference type="RuleBase" id="RU362132"/>
    </source>
</evidence>
<evidence type="ECO:0000256" key="1">
    <source>
        <dbReference type="ARBA" id="ARBA00007812"/>
    </source>
</evidence>
<dbReference type="EMBL" id="VXRY01000283">
    <property type="protein sequence ID" value="MXY33840.1"/>
    <property type="molecule type" value="Genomic_DNA"/>
</dbReference>
<gene>
    <name evidence="7" type="ORF">F4Y60_07075</name>
</gene>
<dbReference type="PANTHER" id="PTHR18968:SF13">
    <property type="entry name" value="ACETOLACTATE SYNTHASE CATALYTIC SUBUNIT, MITOCHONDRIAL"/>
    <property type="match status" value="1"/>
</dbReference>
<dbReference type="SUPFAM" id="SSF52467">
    <property type="entry name" value="DHS-like NAD/FAD-binding domain"/>
    <property type="match status" value="1"/>
</dbReference>
<dbReference type="InterPro" id="IPR012001">
    <property type="entry name" value="Thiamin_PyroP_enz_TPP-bd_dom"/>
</dbReference>
<proteinExistence type="inferred from homology"/>
<dbReference type="CDD" id="cd02002">
    <property type="entry name" value="TPP_BFDC"/>
    <property type="match status" value="1"/>
</dbReference>
<dbReference type="Gene3D" id="3.40.50.1220">
    <property type="entry name" value="TPP-binding domain"/>
    <property type="match status" value="1"/>
</dbReference>
<dbReference type="Pfam" id="PF02776">
    <property type="entry name" value="TPP_enzyme_N"/>
    <property type="match status" value="1"/>
</dbReference>
<dbReference type="InterPro" id="IPR029061">
    <property type="entry name" value="THDP-binding"/>
</dbReference>
<evidence type="ECO:0000259" key="6">
    <source>
        <dbReference type="Pfam" id="PF02776"/>
    </source>
</evidence>
<dbReference type="GO" id="GO:0009097">
    <property type="term" value="P:isoleucine biosynthetic process"/>
    <property type="evidence" value="ECO:0007669"/>
    <property type="project" value="TreeGrafter"/>
</dbReference>
<dbReference type="GO" id="GO:0009099">
    <property type="term" value="P:L-valine biosynthetic process"/>
    <property type="evidence" value="ECO:0007669"/>
    <property type="project" value="TreeGrafter"/>
</dbReference>